<feature type="signal peptide" evidence="2">
    <location>
        <begin position="1"/>
        <end position="19"/>
    </location>
</feature>
<name>A0AAP8SPD4_9GAMM</name>
<accession>A0AAP8SPD4</accession>
<keyword evidence="2" id="KW-0732">Signal</keyword>
<dbReference type="InterPro" id="IPR032710">
    <property type="entry name" value="NTF2-like_dom_sf"/>
</dbReference>
<sequence length="190" mass="21024">MTRSFVCALLLLSAVLPVAARDAGGTLDAFHQAAADADLSAYVSLMTDDIVFLGTDGEERWEGEEFRRFARPHFESGKGWEYRPVSRNIAYSADGSVAWFDEMLDHDKLGQCRGSGVLLRDGQHWKVAQYNLSVPVPNELLLDVVEQIQEGQDAEKESPDAEKVSELEQSAAVPTSCRKKRHKTNRPAGC</sequence>
<feature type="domain" description="SnoaL-like" evidence="3">
    <location>
        <begin position="26"/>
        <end position="137"/>
    </location>
</feature>
<comment type="caution">
    <text evidence="4">The sequence shown here is derived from an EMBL/GenBank/DDBJ whole genome shotgun (WGS) entry which is preliminary data.</text>
</comment>
<dbReference type="Proteomes" id="UP000235162">
    <property type="component" value="Unassembled WGS sequence"/>
</dbReference>
<dbReference type="Gene3D" id="3.10.450.50">
    <property type="match status" value="1"/>
</dbReference>
<feature type="compositionally biased region" description="Basic and acidic residues" evidence="1">
    <location>
        <begin position="153"/>
        <end position="166"/>
    </location>
</feature>
<dbReference type="SUPFAM" id="SSF54427">
    <property type="entry name" value="NTF2-like"/>
    <property type="match status" value="1"/>
</dbReference>
<gene>
    <name evidence="4" type="ORF">C0029_02425</name>
</gene>
<dbReference type="KEGG" id="hja:BST95_15775"/>
<organism evidence="4 5">
    <name type="scientific">Halioglobus japonicus</name>
    <dbReference type="NCBI Taxonomy" id="930805"/>
    <lineage>
        <taxon>Bacteria</taxon>
        <taxon>Pseudomonadati</taxon>
        <taxon>Pseudomonadota</taxon>
        <taxon>Gammaproteobacteria</taxon>
        <taxon>Cellvibrionales</taxon>
        <taxon>Halieaceae</taxon>
        <taxon>Halioglobus</taxon>
    </lineage>
</organism>
<feature type="region of interest" description="Disordered" evidence="1">
    <location>
        <begin position="151"/>
        <end position="190"/>
    </location>
</feature>
<proteinExistence type="predicted"/>
<reference evidence="4 5" key="1">
    <citation type="submission" date="2018-01" db="EMBL/GenBank/DDBJ databases">
        <title>The draft genome sequence of Halioglobus japonicus S1-36.</title>
        <authorList>
            <person name="Du Z.-J."/>
            <person name="Shi M.-J."/>
        </authorList>
    </citation>
    <scope>NUCLEOTIDE SEQUENCE [LARGE SCALE GENOMIC DNA]</scope>
    <source>
        <strain evidence="4 5">S1-36</strain>
    </source>
</reference>
<evidence type="ECO:0000313" key="4">
    <source>
        <dbReference type="EMBL" id="PLW87466.1"/>
    </source>
</evidence>
<dbReference type="RefSeq" id="WP_084200474.1">
    <property type="nucleotide sequence ID" value="NZ_BMYL01000001.1"/>
</dbReference>
<feature type="compositionally biased region" description="Basic residues" evidence="1">
    <location>
        <begin position="177"/>
        <end position="190"/>
    </location>
</feature>
<dbReference type="InterPro" id="IPR037401">
    <property type="entry name" value="SnoaL-like"/>
</dbReference>
<dbReference type="EMBL" id="PKUR01000001">
    <property type="protein sequence ID" value="PLW87466.1"/>
    <property type="molecule type" value="Genomic_DNA"/>
</dbReference>
<keyword evidence="5" id="KW-1185">Reference proteome</keyword>
<feature type="chain" id="PRO_5042837237" description="SnoaL-like domain-containing protein" evidence="2">
    <location>
        <begin position="20"/>
        <end position="190"/>
    </location>
</feature>
<dbReference type="Pfam" id="PF13474">
    <property type="entry name" value="SnoaL_3"/>
    <property type="match status" value="1"/>
</dbReference>
<evidence type="ECO:0000256" key="2">
    <source>
        <dbReference type="SAM" id="SignalP"/>
    </source>
</evidence>
<evidence type="ECO:0000259" key="3">
    <source>
        <dbReference type="Pfam" id="PF13474"/>
    </source>
</evidence>
<evidence type="ECO:0000313" key="5">
    <source>
        <dbReference type="Proteomes" id="UP000235162"/>
    </source>
</evidence>
<dbReference type="AlphaFoldDB" id="A0AAP8SPD4"/>
<evidence type="ECO:0000256" key="1">
    <source>
        <dbReference type="SAM" id="MobiDB-lite"/>
    </source>
</evidence>
<protein>
    <recommendedName>
        <fullName evidence="3">SnoaL-like domain-containing protein</fullName>
    </recommendedName>
</protein>